<dbReference type="AlphaFoldDB" id="A0A0G0LMP4"/>
<feature type="transmembrane region" description="Helical" evidence="1">
    <location>
        <begin position="123"/>
        <end position="140"/>
    </location>
</feature>
<feature type="transmembrane region" description="Helical" evidence="1">
    <location>
        <begin position="90"/>
        <end position="111"/>
    </location>
</feature>
<keyword evidence="1" id="KW-0472">Membrane</keyword>
<feature type="transmembrane region" description="Helical" evidence="1">
    <location>
        <begin position="58"/>
        <end position="78"/>
    </location>
</feature>
<feature type="transmembrane region" description="Helical" evidence="1">
    <location>
        <begin position="178"/>
        <end position="199"/>
    </location>
</feature>
<feature type="transmembrane region" description="Helical" evidence="1">
    <location>
        <begin position="146"/>
        <end position="166"/>
    </location>
</feature>
<evidence type="ECO:0000313" key="2">
    <source>
        <dbReference type="EMBL" id="KKQ93123.1"/>
    </source>
</evidence>
<keyword evidence="1" id="KW-0812">Transmembrane</keyword>
<evidence type="ECO:0000313" key="3">
    <source>
        <dbReference type="Proteomes" id="UP000034932"/>
    </source>
</evidence>
<keyword evidence="1" id="KW-1133">Transmembrane helix</keyword>
<organism evidence="2 3">
    <name type="scientific">Candidatus Woesebacteria bacterium GW2011_GWB1_39_10b</name>
    <dbReference type="NCBI Taxonomy" id="1618573"/>
    <lineage>
        <taxon>Bacteria</taxon>
        <taxon>Candidatus Woeseibacteriota</taxon>
    </lineage>
</organism>
<evidence type="ECO:0000256" key="1">
    <source>
        <dbReference type="SAM" id="Phobius"/>
    </source>
</evidence>
<gene>
    <name evidence="2" type="ORF">UT19_C0018G0008</name>
</gene>
<feature type="transmembrane region" description="Helical" evidence="1">
    <location>
        <begin position="205"/>
        <end position="225"/>
    </location>
</feature>
<comment type="caution">
    <text evidence="2">The sequence shown here is derived from an EMBL/GenBank/DDBJ whole genome shotgun (WGS) entry which is preliminary data.</text>
</comment>
<accession>A0A0G0LMP4</accession>
<dbReference type="Proteomes" id="UP000034932">
    <property type="component" value="Unassembled WGS sequence"/>
</dbReference>
<feature type="transmembrane region" description="Helical" evidence="1">
    <location>
        <begin position="237"/>
        <end position="255"/>
    </location>
</feature>
<reference evidence="2 3" key="1">
    <citation type="journal article" date="2015" name="Nature">
        <title>rRNA introns, odd ribosomes, and small enigmatic genomes across a large radiation of phyla.</title>
        <authorList>
            <person name="Brown C.T."/>
            <person name="Hug L.A."/>
            <person name="Thomas B.C."/>
            <person name="Sharon I."/>
            <person name="Castelle C.J."/>
            <person name="Singh A."/>
            <person name="Wilkins M.J."/>
            <person name="Williams K.H."/>
            <person name="Banfield J.F."/>
        </authorList>
    </citation>
    <scope>NUCLEOTIDE SEQUENCE [LARGE SCALE GENOMIC DNA]</scope>
</reference>
<dbReference type="EMBL" id="LBVW01000018">
    <property type="protein sequence ID" value="KKQ93123.1"/>
    <property type="molecule type" value="Genomic_DNA"/>
</dbReference>
<dbReference type="STRING" id="1618573.UT19_C0018G0008"/>
<dbReference type="InterPro" id="IPR043715">
    <property type="entry name" value="DUF5656"/>
</dbReference>
<name>A0A0G0LMP4_9BACT</name>
<feature type="transmembrane region" description="Helical" evidence="1">
    <location>
        <begin position="30"/>
        <end position="46"/>
    </location>
</feature>
<dbReference type="Pfam" id="PF18900">
    <property type="entry name" value="DUF5656"/>
    <property type="match status" value="1"/>
</dbReference>
<sequence length="256" mass="28684">MSKRKRFIATSITLSLGFVGIQFLPEQYRIISIGLLGLLTLLLFFWSLKEGLGFNMTLITLTLPLIFTLGVGFFWFLLPTSPLTRIPIVIFYGFGIYALCLTANIYTVSAIRTIALLRAAKGVGFVLTLLSFFLIFDTILSLKWPIYLYAVTSILASFPLFFHGFWEVELEKNFSRKVGRFSLIASVIMGEIAIAIFFWPTSVVVGSLFLTVASYVLLGLGQAELEGRLFSQTIREYLLVGLAVFIGMFFVTRWGG</sequence>
<proteinExistence type="predicted"/>
<protein>
    <submittedName>
        <fullName evidence="2">Uncharacterized protein</fullName>
    </submittedName>
</protein>
<feature type="transmembrane region" description="Helical" evidence="1">
    <location>
        <begin position="7"/>
        <end position="24"/>
    </location>
</feature>